<accession>A0A7X4YFC1</accession>
<dbReference type="PANTHER" id="PTHR43133:SF8">
    <property type="entry name" value="RNA POLYMERASE SIGMA FACTOR HI_1459-RELATED"/>
    <property type="match status" value="1"/>
</dbReference>
<feature type="domain" description="RNA polymerase sigma factor 70 region 4 type 2" evidence="7">
    <location>
        <begin position="115"/>
        <end position="162"/>
    </location>
</feature>
<dbReference type="InterPro" id="IPR013324">
    <property type="entry name" value="RNA_pol_sigma_r3/r4-like"/>
</dbReference>
<dbReference type="GO" id="GO:0006352">
    <property type="term" value="P:DNA-templated transcription initiation"/>
    <property type="evidence" value="ECO:0007669"/>
    <property type="project" value="InterPro"/>
</dbReference>
<dbReference type="SUPFAM" id="SSF88659">
    <property type="entry name" value="Sigma3 and sigma4 domains of RNA polymerase sigma factors"/>
    <property type="match status" value="1"/>
</dbReference>
<dbReference type="InterPro" id="IPR014284">
    <property type="entry name" value="RNA_pol_sigma-70_dom"/>
</dbReference>
<dbReference type="InterPro" id="IPR036388">
    <property type="entry name" value="WH-like_DNA-bd_sf"/>
</dbReference>
<dbReference type="PANTHER" id="PTHR43133">
    <property type="entry name" value="RNA POLYMERASE ECF-TYPE SIGMA FACTO"/>
    <property type="match status" value="1"/>
</dbReference>
<protein>
    <submittedName>
        <fullName evidence="8">Sigma-70 family RNA polymerase sigma factor</fullName>
    </submittedName>
</protein>
<dbReference type="AlphaFoldDB" id="A0A7X4YFC1"/>
<evidence type="ECO:0000313" key="9">
    <source>
        <dbReference type="Proteomes" id="UP000537825"/>
    </source>
</evidence>
<dbReference type="InterPro" id="IPR013249">
    <property type="entry name" value="RNA_pol_sigma70_r4_t2"/>
</dbReference>
<dbReference type="Gene3D" id="1.10.1740.10">
    <property type="match status" value="1"/>
</dbReference>
<comment type="caution">
    <text evidence="8">The sequence shown here is derived from an EMBL/GenBank/DDBJ whole genome shotgun (WGS) entry which is preliminary data.</text>
</comment>
<dbReference type="EMBL" id="JAAAPK010000010">
    <property type="protein sequence ID" value="NBC44403.1"/>
    <property type="molecule type" value="Genomic_DNA"/>
</dbReference>
<comment type="similarity">
    <text evidence="1">Belongs to the sigma-70 factor family. ECF subfamily.</text>
</comment>
<dbReference type="GO" id="GO:0003677">
    <property type="term" value="F:DNA binding"/>
    <property type="evidence" value="ECO:0007669"/>
    <property type="project" value="UniProtKB-KW"/>
</dbReference>
<evidence type="ECO:0000259" key="7">
    <source>
        <dbReference type="Pfam" id="PF08281"/>
    </source>
</evidence>
<gene>
    <name evidence="8" type="ORF">GTZ93_31825</name>
</gene>
<name>A0A7X4YFC1_9BACT</name>
<proteinExistence type="inferred from homology"/>
<feature type="domain" description="RNA polymerase sigma-70 region 2" evidence="6">
    <location>
        <begin position="14"/>
        <end position="80"/>
    </location>
</feature>
<dbReference type="Pfam" id="PF04542">
    <property type="entry name" value="Sigma70_r2"/>
    <property type="match status" value="1"/>
</dbReference>
<evidence type="ECO:0000256" key="2">
    <source>
        <dbReference type="ARBA" id="ARBA00023015"/>
    </source>
</evidence>
<dbReference type="NCBIfam" id="TIGR02937">
    <property type="entry name" value="sigma70-ECF"/>
    <property type="match status" value="1"/>
</dbReference>
<dbReference type="Gene3D" id="1.10.10.10">
    <property type="entry name" value="Winged helix-like DNA-binding domain superfamily/Winged helix DNA-binding domain"/>
    <property type="match status" value="1"/>
</dbReference>
<keyword evidence="4" id="KW-0238">DNA-binding</keyword>
<dbReference type="Pfam" id="PF08281">
    <property type="entry name" value="Sigma70_r4_2"/>
    <property type="match status" value="1"/>
</dbReference>
<evidence type="ECO:0000256" key="1">
    <source>
        <dbReference type="ARBA" id="ARBA00010641"/>
    </source>
</evidence>
<dbReference type="InterPro" id="IPR013325">
    <property type="entry name" value="RNA_pol_sigma_r2"/>
</dbReference>
<evidence type="ECO:0000256" key="5">
    <source>
        <dbReference type="ARBA" id="ARBA00023163"/>
    </source>
</evidence>
<keyword evidence="2" id="KW-0805">Transcription regulation</keyword>
<evidence type="ECO:0000256" key="3">
    <source>
        <dbReference type="ARBA" id="ARBA00023082"/>
    </source>
</evidence>
<keyword evidence="9" id="KW-1185">Reference proteome</keyword>
<dbReference type="SUPFAM" id="SSF88946">
    <property type="entry name" value="Sigma2 domain of RNA polymerase sigma factors"/>
    <property type="match status" value="1"/>
</dbReference>
<dbReference type="RefSeq" id="WP_161663175.1">
    <property type="nucleotide sequence ID" value="NZ_CBCSLE010000001.1"/>
</dbReference>
<dbReference type="Proteomes" id="UP000537825">
    <property type="component" value="Unassembled WGS sequence"/>
</dbReference>
<evidence type="ECO:0000259" key="6">
    <source>
        <dbReference type="Pfam" id="PF04542"/>
    </source>
</evidence>
<sequence>MSENTNPSFWRVWEQHKEPLLQQALRLMGGNVVDAEDAVDTAMLRAHQNYVSPGKILNPRAWLGRILHNVCMDIHRERQRWGDTEEWMEDLEAAEPQSQEQLPDAGLLQRESAAAVRECIEALPPNLRVPLVMRYLQDMSYADIAEQLRLTSCNVRKRIQLAYGILRTTLSQEPCPR</sequence>
<evidence type="ECO:0000256" key="4">
    <source>
        <dbReference type="ARBA" id="ARBA00023125"/>
    </source>
</evidence>
<keyword evidence="5" id="KW-0804">Transcription</keyword>
<dbReference type="InterPro" id="IPR039425">
    <property type="entry name" value="RNA_pol_sigma-70-like"/>
</dbReference>
<organism evidence="8 9">
    <name type="scientific">Corallococcus exiguus</name>
    <dbReference type="NCBI Taxonomy" id="83462"/>
    <lineage>
        <taxon>Bacteria</taxon>
        <taxon>Pseudomonadati</taxon>
        <taxon>Myxococcota</taxon>
        <taxon>Myxococcia</taxon>
        <taxon>Myxococcales</taxon>
        <taxon>Cystobacterineae</taxon>
        <taxon>Myxococcaceae</taxon>
        <taxon>Corallococcus</taxon>
    </lineage>
</organism>
<dbReference type="InterPro" id="IPR007627">
    <property type="entry name" value="RNA_pol_sigma70_r2"/>
</dbReference>
<evidence type="ECO:0000313" key="8">
    <source>
        <dbReference type="EMBL" id="NBC44403.1"/>
    </source>
</evidence>
<dbReference type="CDD" id="cd06171">
    <property type="entry name" value="Sigma70_r4"/>
    <property type="match status" value="1"/>
</dbReference>
<keyword evidence="3" id="KW-0731">Sigma factor</keyword>
<dbReference type="GO" id="GO:0016987">
    <property type="term" value="F:sigma factor activity"/>
    <property type="evidence" value="ECO:0007669"/>
    <property type="project" value="UniProtKB-KW"/>
</dbReference>
<reference evidence="8 9" key="1">
    <citation type="submission" date="2020-01" db="EMBL/GenBank/DDBJ databases">
        <title>The draft genome sequence of Corallococcus exiguus DSM 14696.</title>
        <authorList>
            <person name="Zhang X."/>
            <person name="Zhu H."/>
        </authorList>
    </citation>
    <scope>NUCLEOTIDE SEQUENCE [LARGE SCALE GENOMIC DNA]</scope>
    <source>
        <strain evidence="8 9">DSM 14696</strain>
    </source>
</reference>